<keyword evidence="2" id="KW-1185">Reference proteome</keyword>
<dbReference type="Proteomes" id="UP000814128">
    <property type="component" value="Unassembled WGS sequence"/>
</dbReference>
<accession>A0ACB8QPP2</accession>
<name>A0ACB8QPP2_9AGAM</name>
<feature type="non-terminal residue" evidence="1">
    <location>
        <position position="308"/>
    </location>
</feature>
<protein>
    <submittedName>
        <fullName evidence="1">Uncharacterized protein</fullName>
    </submittedName>
</protein>
<proteinExistence type="predicted"/>
<comment type="caution">
    <text evidence="1">The sequence shown here is derived from an EMBL/GenBank/DDBJ whole genome shotgun (WGS) entry which is preliminary data.</text>
</comment>
<evidence type="ECO:0000313" key="2">
    <source>
        <dbReference type="Proteomes" id="UP000814128"/>
    </source>
</evidence>
<evidence type="ECO:0000313" key="1">
    <source>
        <dbReference type="EMBL" id="KAI0033458.1"/>
    </source>
</evidence>
<sequence length="308" mass="33743">VLRAPARLTNLAVLILAGTALISILLNVFHWSASTSGAAIDFESSYGLPPSIAATFARPAHARALDHLVLVPGHGVWLGSREEDVLDEGQWLLAEYQRNRGRPATLLSHIQKAVEIATEDPGALLIFSGGQTTFAPMTEAESYANLALAAGLLYPLSEVSVQHPPYHTTERYALDSFQNLLFALARFREYTGRFPTRISVIGYAFKGARFRDLHARAIGWPEDRFEYIGVPLPDAMDEAKASEGETANAFLPYLKDLYGCRSPLSDKRMSRNLGARPHAYHVSAPELAGLLEWCPSDGTVIYAGPLPW</sequence>
<feature type="non-terminal residue" evidence="1">
    <location>
        <position position="1"/>
    </location>
</feature>
<gene>
    <name evidence="1" type="ORF">K488DRAFT_14497</name>
</gene>
<dbReference type="EMBL" id="MU273519">
    <property type="protein sequence ID" value="KAI0033458.1"/>
    <property type="molecule type" value="Genomic_DNA"/>
</dbReference>
<reference evidence="1" key="1">
    <citation type="submission" date="2021-02" db="EMBL/GenBank/DDBJ databases">
        <authorList>
            <consortium name="DOE Joint Genome Institute"/>
            <person name="Ahrendt S."/>
            <person name="Looney B.P."/>
            <person name="Miyauchi S."/>
            <person name="Morin E."/>
            <person name="Drula E."/>
            <person name="Courty P.E."/>
            <person name="Chicoki N."/>
            <person name="Fauchery L."/>
            <person name="Kohler A."/>
            <person name="Kuo A."/>
            <person name="Labutti K."/>
            <person name="Pangilinan J."/>
            <person name="Lipzen A."/>
            <person name="Riley R."/>
            <person name="Andreopoulos W."/>
            <person name="He G."/>
            <person name="Johnson J."/>
            <person name="Barry K.W."/>
            <person name="Grigoriev I.V."/>
            <person name="Nagy L."/>
            <person name="Hibbett D."/>
            <person name="Henrissat B."/>
            <person name="Matheny P.B."/>
            <person name="Labbe J."/>
            <person name="Martin F."/>
        </authorList>
    </citation>
    <scope>NUCLEOTIDE SEQUENCE</scope>
    <source>
        <strain evidence="1">EC-137</strain>
    </source>
</reference>
<reference evidence="1" key="2">
    <citation type="journal article" date="2022" name="New Phytol.">
        <title>Evolutionary transition to the ectomycorrhizal habit in the genomes of a hyperdiverse lineage of mushroom-forming fungi.</title>
        <authorList>
            <person name="Looney B."/>
            <person name="Miyauchi S."/>
            <person name="Morin E."/>
            <person name="Drula E."/>
            <person name="Courty P.E."/>
            <person name="Kohler A."/>
            <person name="Kuo A."/>
            <person name="LaButti K."/>
            <person name="Pangilinan J."/>
            <person name="Lipzen A."/>
            <person name="Riley R."/>
            <person name="Andreopoulos W."/>
            <person name="He G."/>
            <person name="Johnson J."/>
            <person name="Nolan M."/>
            <person name="Tritt A."/>
            <person name="Barry K.W."/>
            <person name="Grigoriev I.V."/>
            <person name="Nagy L.G."/>
            <person name="Hibbett D."/>
            <person name="Henrissat B."/>
            <person name="Matheny P.B."/>
            <person name="Labbe J."/>
            <person name="Martin F.M."/>
        </authorList>
    </citation>
    <scope>NUCLEOTIDE SEQUENCE</scope>
    <source>
        <strain evidence="1">EC-137</strain>
    </source>
</reference>
<organism evidence="1 2">
    <name type="scientific">Vararia minispora EC-137</name>
    <dbReference type="NCBI Taxonomy" id="1314806"/>
    <lineage>
        <taxon>Eukaryota</taxon>
        <taxon>Fungi</taxon>
        <taxon>Dikarya</taxon>
        <taxon>Basidiomycota</taxon>
        <taxon>Agaricomycotina</taxon>
        <taxon>Agaricomycetes</taxon>
        <taxon>Russulales</taxon>
        <taxon>Lachnocladiaceae</taxon>
        <taxon>Vararia</taxon>
    </lineage>
</organism>